<organism evidence="1 2">
    <name type="scientific">Neolecta irregularis (strain DAH-3)</name>
    <dbReference type="NCBI Taxonomy" id="1198029"/>
    <lineage>
        <taxon>Eukaryota</taxon>
        <taxon>Fungi</taxon>
        <taxon>Dikarya</taxon>
        <taxon>Ascomycota</taxon>
        <taxon>Taphrinomycotina</taxon>
        <taxon>Neolectales</taxon>
        <taxon>Neolectaceae</taxon>
        <taxon>Neolecta</taxon>
    </lineage>
</organism>
<dbReference type="EMBL" id="LXFE01002320">
    <property type="protein sequence ID" value="OLL23072.1"/>
    <property type="molecule type" value="Genomic_DNA"/>
</dbReference>
<evidence type="ECO:0000313" key="2">
    <source>
        <dbReference type="Proteomes" id="UP000186594"/>
    </source>
</evidence>
<reference evidence="1 2" key="1">
    <citation type="submission" date="2016-04" db="EMBL/GenBank/DDBJ databases">
        <title>Evolutionary innovation and constraint leading to complex multicellularity in the Ascomycota.</title>
        <authorList>
            <person name="Cisse O."/>
            <person name="Nguyen A."/>
            <person name="Hewitt D.A."/>
            <person name="Jedd G."/>
            <person name="Stajich J.E."/>
        </authorList>
    </citation>
    <scope>NUCLEOTIDE SEQUENCE [LARGE SCALE GENOMIC DNA]</scope>
    <source>
        <strain evidence="1 2">DAH-3</strain>
    </source>
</reference>
<dbReference type="Proteomes" id="UP000186594">
    <property type="component" value="Unassembled WGS sequence"/>
</dbReference>
<dbReference type="AlphaFoldDB" id="A0A1U7LKK3"/>
<keyword evidence="2" id="KW-1185">Reference proteome</keyword>
<comment type="caution">
    <text evidence="1">The sequence shown here is derived from an EMBL/GenBank/DDBJ whole genome shotgun (WGS) entry which is preliminary data.</text>
</comment>
<protein>
    <submittedName>
        <fullName evidence="1">Uncharacterized protein</fullName>
    </submittedName>
</protein>
<proteinExistence type="predicted"/>
<sequence>MLLGLLFPLFCTALRVPGHVQISNGNVDFFPRPDAVPLTLPRILRDNELIGPSSKLSDRIVQEAILACADMCENHEFFGEICLSFMFAPGNKQDKCQGFVGRIGPRIIPTDSNIGQQSWGWIFNRKLKDPPNWFPEFYSNGLEYSLAISSRIFKLRSGKNLNSLIFYLDQEHQSYANSLISSFKTKNVCYKETTLDSGSEVAVYAYLQKFNHHRYSSFSSSNPRSATCLKMEISSTVPENRRIVQAFQIASEGFDPYWIVLVIDPKFKSILIVDVSSKSQSPHTFWDNINSNLKKKDHPFGSQPKSLSFYFDHPAVSSFLDTMLHFLNIPTMLPVPERPAYALLVTQAILSSKSWEAYSSQFPHITWLKHMPSVPTMSHWKERIKWFLSPNPIDTLSNTGLARTIKQTQDE</sequence>
<evidence type="ECO:0000313" key="1">
    <source>
        <dbReference type="EMBL" id="OLL23072.1"/>
    </source>
</evidence>
<name>A0A1U7LKK3_NEOID</name>
<accession>A0A1U7LKK3</accession>
<gene>
    <name evidence="1" type="ORF">NEOLI_004135</name>
</gene>